<dbReference type="PROSITE" id="PS50005">
    <property type="entry name" value="TPR"/>
    <property type="match status" value="1"/>
</dbReference>
<dbReference type="OrthoDB" id="9779889at2"/>
<dbReference type="Gene3D" id="1.10.287.110">
    <property type="entry name" value="DnaJ domain"/>
    <property type="match status" value="1"/>
</dbReference>
<keyword evidence="4" id="KW-0346">Stress response</keyword>
<dbReference type="InterPro" id="IPR001623">
    <property type="entry name" value="DnaJ_domain"/>
</dbReference>
<dbReference type="InterPro" id="IPR019734">
    <property type="entry name" value="TPR_rpt"/>
</dbReference>
<dbReference type="PROSITE" id="PS50076">
    <property type="entry name" value="DNAJ_2"/>
    <property type="match status" value="1"/>
</dbReference>
<dbReference type="EMBL" id="CP003620">
    <property type="protein sequence ID" value="AFZ12575.1"/>
    <property type="molecule type" value="Genomic_DNA"/>
</dbReference>
<dbReference type="PATRIC" id="fig|1173022.3.peg.1825"/>
<feature type="domain" description="J" evidence="3">
    <location>
        <begin position="5"/>
        <end position="72"/>
    </location>
</feature>
<dbReference type="KEGG" id="cep:Cri9333_1688"/>
<dbReference type="Proteomes" id="UP000010472">
    <property type="component" value="Chromosome"/>
</dbReference>
<evidence type="ECO:0000256" key="1">
    <source>
        <dbReference type="ARBA" id="ARBA00023186"/>
    </source>
</evidence>
<reference evidence="4 5" key="1">
    <citation type="submission" date="2012-06" db="EMBL/GenBank/DDBJ databases">
        <title>Finished chromosome of genome of Crinalium epipsammum PCC 9333.</title>
        <authorList>
            <consortium name="US DOE Joint Genome Institute"/>
            <person name="Gugger M."/>
            <person name="Coursin T."/>
            <person name="Rippka R."/>
            <person name="Tandeau De Marsac N."/>
            <person name="Huntemann M."/>
            <person name="Wei C.-L."/>
            <person name="Han J."/>
            <person name="Detter J.C."/>
            <person name="Han C."/>
            <person name="Tapia R."/>
            <person name="Davenport K."/>
            <person name="Daligault H."/>
            <person name="Erkkila T."/>
            <person name="Gu W."/>
            <person name="Munk A.C.C."/>
            <person name="Teshima H."/>
            <person name="Xu Y."/>
            <person name="Chain P."/>
            <person name="Chen A."/>
            <person name="Krypides N."/>
            <person name="Mavromatis K."/>
            <person name="Markowitz V."/>
            <person name="Szeto E."/>
            <person name="Ivanova N."/>
            <person name="Mikhailova N."/>
            <person name="Ovchinnikova G."/>
            <person name="Pagani I."/>
            <person name="Pati A."/>
            <person name="Goodwin L."/>
            <person name="Peters L."/>
            <person name="Pitluck S."/>
            <person name="Woyke T."/>
            <person name="Kerfeld C."/>
        </authorList>
    </citation>
    <scope>NUCLEOTIDE SEQUENCE [LARGE SCALE GENOMIC DNA]</scope>
    <source>
        <strain evidence="4 5">PCC 9333</strain>
    </source>
</reference>
<keyword evidence="1" id="KW-0143">Chaperone</keyword>
<dbReference type="SUPFAM" id="SSF48452">
    <property type="entry name" value="TPR-like"/>
    <property type="match status" value="1"/>
</dbReference>
<keyword evidence="5" id="KW-1185">Reference proteome</keyword>
<dbReference type="AlphaFoldDB" id="K9VZK2"/>
<sequence>MNLTDCYRLLGLNSEASTAEIKKSYRRLARKYHPDINGSNQQAQAKFIELTEAYKLLLSAVNTPRIPASQAAKQTQKQDTNVIWQQPRVTKVVRTSKDKENQQQAPPELSLSELQIKWSAYKQLQQLLKSRKFARAIALAEALAQRFPQDPEVRQWNAIAYSSWGRQLVSDRQLDKARIYLKKALRTDPHNRSLWIEVERDFRRIEQML</sequence>
<dbReference type="RefSeq" id="WP_015202695.1">
    <property type="nucleotide sequence ID" value="NC_019753.1"/>
</dbReference>
<dbReference type="eggNOG" id="COG0484">
    <property type="taxonomic scope" value="Bacteria"/>
</dbReference>
<dbReference type="PANTHER" id="PTHR44145">
    <property type="entry name" value="DNAJ HOMOLOG SUBFAMILY A MEMBER 3, MITOCHONDRIAL"/>
    <property type="match status" value="1"/>
</dbReference>
<feature type="repeat" description="TPR" evidence="2">
    <location>
        <begin position="158"/>
        <end position="191"/>
    </location>
</feature>
<dbReference type="CDD" id="cd06257">
    <property type="entry name" value="DnaJ"/>
    <property type="match status" value="1"/>
</dbReference>
<dbReference type="PANTHER" id="PTHR44145:SF3">
    <property type="entry name" value="DNAJ HOMOLOG SUBFAMILY A MEMBER 3, MITOCHONDRIAL"/>
    <property type="match status" value="1"/>
</dbReference>
<dbReference type="Gene3D" id="1.25.40.10">
    <property type="entry name" value="Tetratricopeptide repeat domain"/>
    <property type="match status" value="1"/>
</dbReference>
<dbReference type="SUPFAM" id="SSF46565">
    <property type="entry name" value="Chaperone J-domain"/>
    <property type="match status" value="1"/>
</dbReference>
<evidence type="ECO:0000313" key="5">
    <source>
        <dbReference type="Proteomes" id="UP000010472"/>
    </source>
</evidence>
<dbReference type="InterPro" id="IPR036869">
    <property type="entry name" value="J_dom_sf"/>
</dbReference>
<dbReference type="STRING" id="1173022.Cri9333_1688"/>
<accession>K9VZK2</accession>
<evidence type="ECO:0000259" key="3">
    <source>
        <dbReference type="PROSITE" id="PS50076"/>
    </source>
</evidence>
<organism evidence="4 5">
    <name type="scientific">Crinalium epipsammum PCC 9333</name>
    <dbReference type="NCBI Taxonomy" id="1173022"/>
    <lineage>
        <taxon>Bacteria</taxon>
        <taxon>Bacillati</taxon>
        <taxon>Cyanobacteriota</taxon>
        <taxon>Cyanophyceae</taxon>
        <taxon>Gomontiellales</taxon>
        <taxon>Gomontiellaceae</taxon>
        <taxon>Crinalium</taxon>
    </lineage>
</organism>
<dbReference type="HOGENOM" id="CLU_085705_0_0_3"/>
<dbReference type="Pfam" id="PF00226">
    <property type="entry name" value="DnaJ"/>
    <property type="match status" value="1"/>
</dbReference>
<name>K9VZK2_9CYAN</name>
<evidence type="ECO:0000313" key="4">
    <source>
        <dbReference type="EMBL" id="AFZ12575.1"/>
    </source>
</evidence>
<dbReference type="InterPro" id="IPR011990">
    <property type="entry name" value="TPR-like_helical_dom_sf"/>
</dbReference>
<proteinExistence type="predicted"/>
<dbReference type="InterPro" id="IPR051938">
    <property type="entry name" value="Apopto_cytoskel_mod"/>
</dbReference>
<protein>
    <submittedName>
        <fullName evidence="4">Heat shock protein DnaJ domain protein</fullName>
    </submittedName>
</protein>
<keyword evidence="2" id="KW-0802">TPR repeat</keyword>
<dbReference type="SMART" id="SM00271">
    <property type="entry name" value="DnaJ"/>
    <property type="match status" value="1"/>
</dbReference>
<gene>
    <name evidence="4" type="ORF">Cri9333_1688</name>
</gene>
<evidence type="ECO:0000256" key="2">
    <source>
        <dbReference type="PROSITE-ProRule" id="PRU00339"/>
    </source>
</evidence>
<dbReference type="PRINTS" id="PR00625">
    <property type="entry name" value="JDOMAIN"/>
</dbReference>